<evidence type="ECO:0000313" key="2">
    <source>
        <dbReference type="EMBL" id="PYI06448.1"/>
    </source>
</evidence>
<evidence type="ECO:0000259" key="1">
    <source>
        <dbReference type="PROSITE" id="PS00028"/>
    </source>
</evidence>
<gene>
    <name evidence="2" type="ORF">BO78DRAFT_469855</name>
</gene>
<proteinExistence type="predicted"/>
<dbReference type="PANTHER" id="PTHR42085">
    <property type="entry name" value="F-BOX DOMAIN-CONTAINING PROTEIN"/>
    <property type="match status" value="1"/>
</dbReference>
<feature type="domain" description="C2H2-type" evidence="1">
    <location>
        <begin position="62"/>
        <end position="84"/>
    </location>
</feature>
<dbReference type="PROSITE" id="PS00028">
    <property type="entry name" value="ZINC_FINGER_C2H2_1"/>
    <property type="match status" value="1"/>
</dbReference>
<dbReference type="InterPro" id="IPR038883">
    <property type="entry name" value="AN11006-like"/>
</dbReference>
<dbReference type="AlphaFoldDB" id="A0A319EIQ8"/>
<reference evidence="2 3" key="1">
    <citation type="submission" date="2018-02" db="EMBL/GenBank/DDBJ databases">
        <title>The genomes of Aspergillus section Nigri reveals drivers in fungal speciation.</title>
        <authorList>
            <consortium name="DOE Joint Genome Institute"/>
            <person name="Vesth T.C."/>
            <person name="Nybo J."/>
            <person name="Theobald S."/>
            <person name="Brandl J."/>
            <person name="Frisvad J.C."/>
            <person name="Nielsen K.F."/>
            <person name="Lyhne E.K."/>
            <person name="Kogle M.E."/>
            <person name="Kuo A."/>
            <person name="Riley R."/>
            <person name="Clum A."/>
            <person name="Nolan M."/>
            <person name="Lipzen A."/>
            <person name="Salamov A."/>
            <person name="Henrissat B."/>
            <person name="Wiebenga A."/>
            <person name="De vries R.P."/>
            <person name="Grigoriev I.V."/>
            <person name="Mortensen U.H."/>
            <person name="Andersen M.R."/>
            <person name="Baker S.E."/>
        </authorList>
    </citation>
    <scope>NUCLEOTIDE SEQUENCE [LARGE SCALE GENOMIC DNA]</scope>
    <source>
        <strain evidence="2 3">CBS 121057</strain>
    </source>
</reference>
<keyword evidence="3" id="KW-1185">Reference proteome</keyword>
<organism evidence="2 3">
    <name type="scientific">Aspergillus sclerotiicarbonarius (strain CBS 121057 / IBT 28362)</name>
    <dbReference type="NCBI Taxonomy" id="1448318"/>
    <lineage>
        <taxon>Eukaryota</taxon>
        <taxon>Fungi</taxon>
        <taxon>Dikarya</taxon>
        <taxon>Ascomycota</taxon>
        <taxon>Pezizomycotina</taxon>
        <taxon>Eurotiomycetes</taxon>
        <taxon>Eurotiomycetidae</taxon>
        <taxon>Eurotiales</taxon>
        <taxon>Aspergillaceae</taxon>
        <taxon>Aspergillus</taxon>
        <taxon>Aspergillus subgen. Circumdati</taxon>
    </lineage>
</organism>
<dbReference type="EMBL" id="KZ826349">
    <property type="protein sequence ID" value="PYI06448.1"/>
    <property type="molecule type" value="Genomic_DNA"/>
</dbReference>
<protein>
    <recommendedName>
        <fullName evidence="1">C2H2-type domain-containing protein</fullName>
    </recommendedName>
</protein>
<dbReference type="VEuPathDB" id="FungiDB:BO78DRAFT_469855"/>
<dbReference type="InterPro" id="IPR013087">
    <property type="entry name" value="Znf_C2H2_type"/>
</dbReference>
<sequence length="277" mass="33206">MPWDAQTCRFCHKRFVNNTLLWNHLNRYIDRWRIPADGIHDVLQIEQILYFNDQDTKEKYQCPTCSKVIRSRRRFIDHVIYRGHYGDPDPGKKQPTTKRRRQWVLPFSEESVIVQPQAPFPFLRLPYDVRHLIYRLVLLSNTTTFYGTAKLSCPSRKRYYQDIYLQHNPDRNPLALLITNRQIYEEARRVFYTQNTFVFDTGDFLPVFLMDIGRHNAELLRSVHWRTKMHHSGDNQIKFIRPWLDSSSSGRDIWTNELAYTQFLGVITSGLCHLDYY</sequence>
<evidence type="ECO:0000313" key="3">
    <source>
        <dbReference type="Proteomes" id="UP000248423"/>
    </source>
</evidence>
<dbReference type="Proteomes" id="UP000248423">
    <property type="component" value="Unassembled WGS sequence"/>
</dbReference>
<dbReference type="OrthoDB" id="4472000at2759"/>
<dbReference type="PANTHER" id="PTHR42085:SF2">
    <property type="entry name" value="F-BOX DOMAIN-CONTAINING PROTEIN"/>
    <property type="match status" value="1"/>
</dbReference>
<dbReference type="Gene3D" id="3.30.160.60">
    <property type="entry name" value="Classic Zinc Finger"/>
    <property type="match status" value="1"/>
</dbReference>
<accession>A0A319EIQ8</accession>
<name>A0A319EIQ8_ASPSB</name>